<evidence type="ECO:0000256" key="2">
    <source>
        <dbReference type="ARBA" id="ARBA00023125"/>
    </source>
</evidence>
<keyword evidence="2" id="KW-0238">DNA-binding</keyword>
<comment type="caution">
    <text evidence="5">The sequence shown here is derived from an EMBL/GenBank/DDBJ whole genome shotgun (WGS) entry which is preliminary data.</text>
</comment>
<dbReference type="PRINTS" id="PR00778">
    <property type="entry name" value="HTHARSR"/>
</dbReference>
<dbReference type="PANTHER" id="PTHR33154:SF28">
    <property type="entry name" value="HTH-TYPE TRANSCRIPTIONAL REGULATOR YGAV-RELATED"/>
    <property type="match status" value="1"/>
</dbReference>
<evidence type="ECO:0000313" key="6">
    <source>
        <dbReference type="Proteomes" id="UP001597326"/>
    </source>
</evidence>
<dbReference type="CDD" id="cd00090">
    <property type="entry name" value="HTH_ARSR"/>
    <property type="match status" value="1"/>
</dbReference>
<accession>A0ABW4RTS5</accession>
<dbReference type="PANTHER" id="PTHR33154">
    <property type="entry name" value="TRANSCRIPTIONAL REGULATOR, ARSR FAMILY"/>
    <property type="match status" value="1"/>
</dbReference>
<feature type="domain" description="HTH arsR-type" evidence="4">
    <location>
        <begin position="7"/>
        <end position="101"/>
    </location>
</feature>
<evidence type="ECO:0000259" key="4">
    <source>
        <dbReference type="PROSITE" id="PS50987"/>
    </source>
</evidence>
<dbReference type="Pfam" id="PF01022">
    <property type="entry name" value="HTH_5"/>
    <property type="match status" value="1"/>
</dbReference>
<evidence type="ECO:0000256" key="1">
    <source>
        <dbReference type="ARBA" id="ARBA00023015"/>
    </source>
</evidence>
<dbReference type="SMART" id="SM00418">
    <property type="entry name" value="HTH_ARSR"/>
    <property type="match status" value="1"/>
</dbReference>
<dbReference type="InterPro" id="IPR001845">
    <property type="entry name" value="HTH_ArsR_DNA-bd_dom"/>
</dbReference>
<dbReference type="PROSITE" id="PS50987">
    <property type="entry name" value="HTH_ARSR_2"/>
    <property type="match status" value="1"/>
</dbReference>
<dbReference type="InterPro" id="IPR036390">
    <property type="entry name" value="WH_DNA-bd_sf"/>
</dbReference>
<organism evidence="5 6">
    <name type="scientific">Luteococcus peritonei</name>
    <dbReference type="NCBI Taxonomy" id="88874"/>
    <lineage>
        <taxon>Bacteria</taxon>
        <taxon>Bacillati</taxon>
        <taxon>Actinomycetota</taxon>
        <taxon>Actinomycetes</taxon>
        <taxon>Propionibacteriales</taxon>
        <taxon>Propionibacteriaceae</taxon>
        <taxon>Luteococcus</taxon>
    </lineage>
</organism>
<evidence type="ECO:0000256" key="3">
    <source>
        <dbReference type="ARBA" id="ARBA00023163"/>
    </source>
</evidence>
<dbReference type="NCBIfam" id="NF033788">
    <property type="entry name" value="HTH_metalloreg"/>
    <property type="match status" value="1"/>
</dbReference>
<sequence>MTMINAPAVTPLERGAALFKALADPRRLQIVQHLLLGEHRVVDLVSHLGLVQSTVSAHVGWLRDAGLLDSHAHGRATFYTLAHPEATRALLGAAQHVLACTGENVDLCLAEDGAGSE</sequence>
<keyword evidence="1" id="KW-0805">Transcription regulation</keyword>
<dbReference type="InterPro" id="IPR051081">
    <property type="entry name" value="HTH_MetalResp_TranReg"/>
</dbReference>
<dbReference type="RefSeq" id="WP_343873352.1">
    <property type="nucleotide sequence ID" value="NZ_BAAAIX010000016.1"/>
</dbReference>
<keyword evidence="3" id="KW-0804">Transcription</keyword>
<keyword evidence="6" id="KW-1185">Reference proteome</keyword>
<proteinExistence type="predicted"/>
<gene>
    <name evidence="5" type="ORF">ACFSCS_05965</name>
</gene>
<dbReference type="InterPro" id="IPR011991">
    <property type="entry name" value="ArsR-like_HTH"/>
</dbReference>
<dbReference type="Proteomes" id="UP001597326">
    <property type="component" value="Unassembled WGS sequence"/>
</dbReference>
<name>A0ABW4RTS5_9ACTN</name>
<dbReference type="EMBL" id="JBHUFZ010000015">
    <property type="protein sequence ID" value="MFD1889738.1"/>
    <property type="molecule type" value="Genomic_DNA"/>
</dbReference>
<dbReference type="InterPro" id="IPR036388">
    <property type="entry name" value="WH-like_DNA-bd_sf"/>
</dbReference>
<dbReference type="SUPFAM" id="SSF46785">
    <property type="entry name" value="Winged helix' DNA-binding domain"/>
    <property type="match status" value="1"/>
</dbReference>
<evidence type="ECO:0000313" key="5">
    <source>
        <dbReference type="EMBL" id="MFD1889738.1"/>
    </source>
</evidence>
<protein>
    <submittedName>
        <fullName evidence="5">ArsR/SmtB family transcription factor</fullName>
    </submittedName>
</protein>
<dbReference type="Gene3D" id="1.10.10.10">
    <property type="entry name" value="Winged helix-like DNA-binding domain superfamily/Winged helix DNA-binding domain"/>
    <property type="match status" value="1"/>
</dbReference>
<reference evidence="6" key="1">
    <citation type="journal article" date="2019" name="Int. J. Syst. Evol. Microbiol.">
        <title>The Global Catalogue of Microorganisms (GCM) 10K type strain sequencing project: providing services to taxonomists for standard genome sequencing and annotation.</title>
        <authorList>
            <consortium name="The Broad Institute Genomics Platform"/>
            <consortium name="The Broad Institute Genome Sequencing Center for Infectious Disease"/>
            <person name="Wu L."/>
            <person name="Ma J."/>
        </authorList>
    </citation>
    <scope>NUCLEOTIDE SEQUENCE [LARGE SCALE GENOMIC DNA]</scope>
    <source>
        <strain evidence="6">CAIM 431</strain>
    </source>
</reference>